<evidence type="ECO:0000313" key="2">
    <source>
        <dbReference type="EnsemblMetazoa" id="CapteP202428"/>
    </source>
</evidence>
<protein>
    <submittedName>
        <fullName evidence="1 2">Uncharacterized protein</fullName>
    </submittedName>
</protein>
<sequence length="142" mass="15974">MWDECDRVKSTYGSDMGGVQIPIILRCDYFHRIMLTHCDPCHSRVIADFLEEENELTQFLWLAASNITQWQRANSRNPGRPASFQTGIFDLVSLLDLLLPMPASFQNKIIAQLVFAKKVGPAGIAPRGLRRSAAMITLHITS</sequence>
<dbReference type="AlphaFoldDB" id="R7U6B8"/>
<name>R7U6B8_CAPTE</name>
<dbReference type="EMBL" id="AMQN01010125">
    <property type="status" value="NOT_ANNOTATED_CDS"/>
    <property type="molecule type" value="Genomic_DNA"/>
</dbReference>
<evidence type="ECO:0000313" key="3">
    <source>
        <dbReference type="Proteomes" id="UP000014760"/>
    </source>
</evidence>
<reference evidence="1 3" key="2">
    <citation type="journal article" date="2013" name="Nature">
        <title>Insights into bilaterian evolution from three spiralian genomes.</title>
        <authorList>
            <person name="Simakov O."/>
            <person name="Marletaz F."/>
            <person name="Cho S.J."/>
            <person name="Edsinger-Gonzales E."/>
            <person name="Havlak P."/>
            <person name="Hellsten U."/>
            <person name="Kuo D.H."/>
            <person name="Larsson T."/>
            <person name="Lv J."/>
            <person name="Arendt D."/>
            <person name="Savage R."/>
            <person name="Osoegawa K."/>
            <person name="de Jong P."/>
            <person name="Grimwood J."/>
            <person name="Chapman J.A."/>
            <person name="Shapiro H."/>
            <person name="Aerts A."/>
            <person name="Otillar R.P."/>
            <person name="Terry A.Y."/>
            <person name="Boore J.L."/>
            <person name="Grigoriev I.V."/>
            <person name="Lindberg D.R."/>
            <person name="Seaver E.C."/>
            <person name="Weisblat D.A."/>
            <person name="Putnam N.H."/>
            <person name="Rokhsar D.S."/>
        </authorList>
    </citation>
    <scope>NUCLEOTIDE SEQUENCE</scope>
    <source>
        <strain evidence="1 3">I ESC-2004</strain>
    </source>
</reference>
<dbReference type="EnsemblMetazoa" id="CapteT202428">
    <property type="protein sequence ID" value="CapteP202428"/>
    <property type="gene ID" value="CapteG202428"/>
</dbReference>
<proteinExistence type="predicted"/>
<dbReference type="HOGENOM" id="CLU_1817604_0_0_1"/>
<organism evidence="1">
    <name type="scientific">Capitella teleta</name>
    <name type="common">Polychaete worm</name>
    <dbReference type="NCBI Taxonomy" id="283909"/>
    <lineage>
        <taxon>Eukaryota</taxon>
        <taxon>Metazoa</taxon>
        <taxon>Spiralia</taxon>
        <taxon>Lophotrochozoa</taxon>
        <taxon>Annelida</taxon>
        <taxon>Polychaeta</taxon>
        <taxon>Sedentaria</taxon>
        <taxon>Scolecida</taxon>
        <taxon>Capitellidae</taxon>
        <taxon>Capitella</taxon>
    </lineage>
</organism>
<accession>R7U6B8</accession>
<dbReference type="Proteomes" id="UP000014760">
    <property type="component" value="Unassembled WGS sequence"/>
</dbReference>
<evidence type="ECO:0000313" key="1">
    <source>
        <dbReference type="EMBL" id="ELT99226.1"/>
    </source>
</evidence>
<reference evidence="3" key="1">
    <citation type="submission" date="2012-12" db="EMBL/GenBank/DDBJ databases">
        <authorList>
            <person name="Hellsten U."/>
            <person name="Grimwood J."/>
            <person name="Chapman J.A."/>
            <person name="Shapiro H."/>
            <person name="Aerts A."/>
            <person name="Otillar R.P."/>
            <person name="Terry A.Y."/>
            <person name="Boore J.L."/>
            <person name="Simakov O."/>
            <person name="Marletaz F."/>
            <person name="Cho S.-J."/>
            <person name="Edsinger-Gonzales E."/>
            <person name="Havlak P."/>
            <person name="Kuo D.-H."/>
            <person name="Larsson T."/>
            <person name="Lv J."/>
            <person name="Arendt D."/>
            <person name="Savage R."/>
            <person name="Osoegawa K."/>
            <person name="de Jong P."/>
            <person name="Lindberg D.R."/>
            <person name="Seaver E.C."/>
            <person name="Weisblat D.A."/>
            <person name="Putnam N.H."/>
            <person name="Grigoriev I.V."/>
            <person name="Rokhsar D.S."/>
        </authorList>
    </citation>
    <scope>NUCLEOTIDE SEQUENCE</scope>
    <source>
        <strain evidence="3">I ESC-2004</strain>
    </source>
</reference>
<keyword evidence="3" id="KW-1185">Reference proteome</keyword>
<gene>
    <name evidence="1" type="ORF">CAPTEDRAFT_202428</name>
</gene>
<reference evidence="2" key="3">
    <citation type="submission" date="2015-06" db="UniProtKB">
        <authorList>
            <consortium name="EnsemblMetazoa"/>
        </authorList>
    </citation>
    <scope>IDENTIFICATION</scope>
</reference>
<dbReference type="EMBL" id="KB307090">
    <property type="protein sequence ID" value="ELT99226.1"/>
    <property type="molecule type" value="Genomic_DNA"/>
</dbReference>